<accession>A0A6H5HEE6</accession>
<evidence type="ECO:0000256" key="1">
    <source>
        <dbReference type="SAM" id="MobiDB-lite"/>
    </source>
</evidence>
<feature type="region of interest" description="Disordered" evidence="1">
    <location>
        <begin position="103"/>
        <end position="129"/>
    </location>
</feature>
<dbReference type="Proteomes" id="UP000479000">
    <property type="component" value="Unassembled WGS sequence"/>
</dbReference>
<name>A0A6H5HEE6_9HEMI</name>
<keyword evidence="3" id="KW-1185">Reference proteome</keyword>
<sequence length="129" mass="14419">KSDAIAICRNASIKITCASPTFSRVFPIFTILRIRTKPRTAAWTCCPDAELFRSGAEAESGEKIERREKRIRQLLFGKETIKPHCQVTKWPDHGPIAGLIHLHTNSASSPSHEPLGLFQQGNEESRSTH</sequence>
<evidence type="ECO:0000313" key="2">
    <source>
        <dbReference type="EMBL" id="CAB0011879.1"/>
    </source>
</evidence>
<gene>
    <name evidence="2" type="ORF">NTEN_LOCUS16746</name>
</gene>
<proteinExistence type="predicted"/>
<reference evidence="2 3" key="1">
    <citation type="submission" date="2020-02" db="EMBL/GenBank/DDBJ databases">
        <authorList>
            <person name="Ferguson B K."/>
        </authorList>
    </citation>
    <scope>NUCLEOTIDE SEQUENCE [LARGE SCALE GENOMIC DNA]</scope>
</reference>
<dbReference type="EMBL" id="CADCXU010024396">
    <property type="protein sequence ID" value="CAB0011879.1"/>
    <property type="molecule type" value="Genomic_DNA"/>
</dbReference>
<organism evidence="2 3">
    <name type="scientific">Nesidiocoris tenuis</name>
    <dbReference type="NCBI Taxonomy" id="355587"/>
    <lineage>
        <taxon>Eukaryota</taxon>
        <taxon>Metazoa</taxon>
        <taxon>Ecdysozoa</taxon>
        <taxon>Arthropoda</taxon>
        <taxon>Hexapoda</taxon>
        <taxon>Insecta</taxon>
        <taxon>Pterygota</taxon>
        <taxon>Neoptera</taxon>
        <taxon>Paraneoptera</taxon>
        <taxon>Hemiptera</taxon>
        <taxon>Heteroptera</taxon>
        <taxon>Panheteroptera</taxon>
        <taxon>Cimicomorpha</taxon>
        <taxon>Miridae</taxon>
        <taxon>Dicyphina</taxon>
        <taxon>Nesidiocoris</taxon>
    </lineage>
</organism>
<dbReference type="AlphaFoldDB" id="A0A6H5HEE6"/>
<protein>
    <submittedName>
        <fullName evidence="2">Uncharacterized protein</fullName>
    </submittedName>
</protein>
<evidence type="ECO:0000313" key="3">
    <source>
        <dbReference type="Proteomes" id="UP000479000"/>
    </source>
</evidence>
<feature type="non-terminal residue" evidence="2">
    <location>
        <position position="1"/>
    </location>
</feature>